<sequence>MSSAQRVIPIQPTPGGANKPPPMFQPRQTVYARAVSGRFASWRWVLVWITQLVFYGLPWLAWNGRQAVLFDLETRRFYLPGLVLYPQDFIYLSALLVLSALALFFFTAVAGRLWCGFACPQTVYTEMFMWLERRIEGDRLARMRLDKAPWSAGKLARKGAKQAAWIALSLWTGFTFVGYFTPIRELGQAALTLGLGPWEAFWCGFYALATYGNAGFLREQVCKTMCPYARFQGSLMDQDSLVVAYDSRRGESRGSRSRNADPKALGLGDCVDCTLCVQVCPTGIDIRDGLQMECIGCAACVDACDQVMDKMGYARGLVRFATLRGMEQGSPKPQMWRRLWRPRVLMYGSLLLAVATAFVAGLALRAPVRVDVLRDRGVMARQVEDGAVENVYRVLVMNATEVPQRYRVSVSGLPGLAVAGDAELTLPPAGERAVPLRVRLPADAAQAQSERVLPIQIEVAPLAEGGPARGVREPSTFVLPR</sequence>
<keyword evidence="1" id="KW-0813">Transport</keyword>
<dbReference type="Proteomes" id="UP001293718">
    <property type="component" value="Unassembled WGS sequence"/>
</dbReference>
<feature type="transmembrane region" description="Helical" evidence="8">
    <location>
        <begin position="89"/>
        <end position="110"/>
    </location>
</feature>
<proteinExistence type="predicted"/>
<keyword evidence="4" id="KW-0249">Electron transport</keyword>
<feature type="region of interest" description="Disordered" evidence="7">
    <location>
        <begin position="1"/>
        <end position="22"/>
    </location>
</feature>
<dbReference type="InterPro" id="IPR013783">
    <property type="entry name" value="Ig-like_fold"/>
</dbReference>
<keyword evidence="11" id="KW-1185">Reference proteome</keyword>
<keyword evidence="8" id="KW-0812">Transmembrane</keyword>
<dbReference type="InterPro" id="IPR017900">
    <property type="entry name" value="4Fe4S_Fe_S_CS"/>
</dbReference>
<dbReference type="PROSITE" id="PS51379">
    <property type="entry name" value="4FE4S_FER_2"/>
    <property type="match status" value="1"/>
</dbReference>
<dbReference type="Pfam" id="PF13746">
    <property type="entry name" value="Fer4_18"/>
    <property type="match status" value="1"/>
</dbReference>
<evidence type="ECO:0000256" key="6">
    <source>
        <dbReference type="ARBA" id="ARBA00023014"/>
    </source>
</evidence>
<dbReference type="SUPFAM" id="SSF54862">
    <property type="entry name" value="4Fe-4S ferredoxins"/>
    <property type="match status" value="1"/>
</dbReference>
<organism evidence="10 11">
    <name type="scientific">Azohydromonas lata</name>
    <dbReference type="NCBI Taxonomy" id="45677"/>
    <lineage>
        <taxon>Bacteria</taxon>
        <taxon>Pseudomonadati</taxon>
        <taxon>Pseudomonadota</taxon>
        <taxon>Betaproteobacteria</taxon>
        <taxon>Burkholderiales</taxon>
        <taxon>Sphaerotilaceae</taxon>
        <taxon>Azohydromonas</taxon>
    </lineage>
</organism>
<feature type="transmembrane region" description="Helical" evidence="8">
    <location>
        <begin position="189"/>
        <end position="209"/>
    </location>
</feature>
<dbReference type="InterPro" id="IPR017896">
    <property type="entry name" value="4Fe4S_Fe-S-bd"/>
</dbReference>
<evidence type="ECO:0000256" key="2">
    <source>
        <dbReference type="ARBA" id="ARBA00022485"/>
    </source>
</evidence>
<evidence type="ECO:0000259" key="9">
    <source>
        <dbReference type="PROSITE" id="PS51379"/>
    </source>
</evidence>
<feature type="transmembrane region" description="Helical" evidence="8">
    <location>
        <begin position="163"/>
        <end position="183"/>
    </location>
</feature>
<dbReference type="Pfam" id="PF11614">
    <property type="entry name" value="FixG_C"/>
    <property type="match status" value="1"/>
</dbReference>
<dbReference type="PROSITE" id="PS00198">
    <property type="entry name" value="4FE4S_FER_1"/>
    <property type="match status" value="1"/>
</dbReference>
<evidence type="ECO:0000256" key="7">
    <source>
        <dbReference type="SAM" id="MobiDB-lite"/>
    </source>
</evidence>
<dbReference type="Pfam" id="PF12801">
    <property type="entry name" value="Fer4_5"/>
    <property type="match status" value="1"/>
</dbReference>
<dbReference type="NCBIfam" id="TIGR02745">
    <property type="entry name" value="ccoG_rdxA_fixG"/>
    <property type="match status" value="1"/>
</dbReference>
<keyword evidence="5" id="KW-0408">Iron</keyword>
<keyword evidence="2" id="KW-0004">4Fe-4S</keyword>
<dbReference type="InterPro" id="IPR032879">
    <property type="entry name" value="FixG_C"/>
</dbReference>
<accession>A0ABU5INE9</accession>
<dbReference type="Gene3D" id="2.60.40.10">
    <property type="entry name" value="Immunoglobulins"/>
    <property type="match status" value="1"/>
</dbReference>
<dbReference type="EMBL" id="JAXOJX010000069">
    <property type="protein sequence ID" value="MDZ5460436.1"/>
    <property type="molecule type" value="Genomic_DNA"/>
</dbReference>
<comment type="caution">
    <text evidence="10">The sequence shown here is derived from an EMBL/GenBank/DDBJ whole genome shotgun (WGS) entry which is preliminary data.</text>
</comment>
<feature type="transmembrane region" description="Helical" evidence="8">
    <location>
        <begin position="42"/>
        <end position="62"/>
    </location>
</feature>
<dbReference type="InterPro" id="IPR014116">
    <property type="entry name" value="Cyt_c_oxidase_cbb3_FixG"/>
</dbReference>
<evidence type="ECO:0000256" key="4">
    <source>
        <dbReference type="ARBA" id="ARBA00022982"/>
    </source>
</evidence>
<dbReference type="PANTHER" id="PTHR30176">
    <property type="entry name" value="FERREDOXIN-TYPE PROTEIN NAPH"/>
    <property type="match status" value="1"/>
</dbReference>
<evidence type="ECO:0000256" key="5">
    <source>
        <dbReference type="ARBA" id="ARBA00023004"/>
    </source>
</evidence>
<keyword evidence="3" id="KW-0479">Metal-binding</keyword>
<evidence type="ECO:0000256" key="3">
    <source>
        <dbReference type="ARBA" id="ARBA00022723"/>
    </source>
</evidence>
<evidence type="ECO:0000313" key="10">
    <source>
        <dbReference type="EMBL" id="MDZ5460436.1"/>
    </source>
</evidence>
<dbReference type="RefSeq" id="WP_322467889.1">
    <property type="nucleotide sequence ID" value="NZ_JAXOJX010000069.1"/>
</dbReference>
<evidence type="ECO:0000256" key="8">
    <source>
        <dbReference type="SAM" id="Phobius"/>
    </source>
</evidence>
<reference evidence="10 11" key="1">
    <citation type="submission" date="2023-11" db="EMBL/GenBank/DDBJ databases">
        <title>Draft genome of Azohydromonas lata strain H1 (DSM1123), a polyhydroxyalkanoate producer.</title>
        <authorList>
            <person name="Traversa D."/>
            <person name="D'Addabbo P."/>
            <person name="Pazzani C."/>
            <person name="Manzari C."/>
            <person name="Chiara M."/>
            <person name="Scrascia M."/>
        </authorList>
    </citation>
    <scope>NUCLEOTIDE SEQUENCE [LARGE SCALE GENOMIC DNA]</scope>
    <source>
        <strain evidence="10 11">H1</strain>
    </source>
</reference>
<dbReference type="PANTHER" id="PTHR30176:SF3">
    <property type="entry name" value="FERREDOXIN-TYPE PROTEIN NAPH"/>
    <property type="match status" value="1"/>
</dbReference>
<evidence type="ECO:0000313" key="11">
    <source>
        <dbReference type="Proteomes" id="UP001293718"/>
    </source>
</evidence>
<feature type="domain" description="4Fe-4S ferredoxin-type" evidence="9">
    <location>
        <begin position="261"/>
        <end position="289"/>
    </location>
</feature>
<keyword evidence="8" id="KW-0472">Membrane</keyword>
<dbReference type="Gene3D" id="1.10.1060.10">
    <property type="entry name" value="Alpha-helical ferredoxin"/>
    <property type="match status" value="1"/>
</dbReference>
<gene>
    <name evidence="10" type="primary">ccoG</name>
    <name evidence="10" type="ORF">SM757_28030</name>
</gene>
<feature type="transmembrane region" description="Helical" evidence="8">
    <location>
        <begin position="344"/>
        <end position="364"/>
    </location>
</feature>
<protein>
    <submittedName>
        <fullName evidence="10">Cytochrome c oxidase accessory protein CcoG</fullName>
    </submittedName>
</protein>
<keyword evidence="6" id="KW-0411">Iron-sulfur</keyword>
<name>A0ABU5INE9_9BURK</name>
<evidence type="ECO:0000256" key="1">
    <source>
        <dbReference type="ARBA" id="ARBA00022448"/>
    </source>
</evidence>
<dbReference type="InterPro" id="IPR051684">
    <property type="entry name" value="Electron_Trans/Redox"/>
</dbReference>
<dbReference type="InterPro" id="IPR009051">
    <property type="entry name" value="Helical_ferredxn"/>
</dbReference>
<keyword evidence="8" id="KW-1133">Transmembrane helix</keyword>